<reference evidence="2 3" key="1">
    <citation type="journal article" date="2024" name="Commun. Biol.">
        <title>Comparative genomic analysis of thermophilic fungi reveals convergent evolutionary adaptations and gene losses.</title>
        <authorList>
            <person name="Steindorff A.S."/>
            <person name="Aguilar-Pontes M.V."/>
            <person name="Robinson A.J."/>
            <person name="Andreopoulos B."/>
            <person name="LaButti K."/>
            <person name="Kuo A."/>
            <person name="Mondo S."/>
            <person name="Riley R."/>
            <person name="Otillar R."/>
            <person name="Haridas S."/>
            <person name="Lipzen A."/>
            <person name="Grimwood J."/>
            <person name="Schmutz J."/>
            <person name="Clum A."/>
            <person name="Reid I.D."/>
            <person name="Moisan M.C."/>
            <person name="Butler G."/>
            <person name="Nguyen T.T.M."/>
            <person name="Dewar K."/>
            <person name="Conant G."/>
            <person name="Drula E."/>
            <person name="Henrissat B."/>
            <person name="Hansel C."/>
            <person name="Singer S."/>
            <person name="Hutchinson M.I."/>
            <person name="de Vries R.P."/>
            <person name="Natvig D.O."/>
            <person name="Powell A.J."/>
            <person name="Tsang A."/>
            <person name="Grigoriev I.V."/>
        </authorList>
    </citation>
    <scope>NUCLEOTIDE SEQUENCE [LARGE SCALE GENOMIC DNA]</scope>
    <source>
        <strain evidence="2 3">CBS 494.80</strain>
    </source>
</reference>
<gene>
    <name evidence="2" type="ORF">VTL71DRAFT_1468</name>
</gene>
<evidence type="ECO:0000313" key="3">
    <source>
        <dbReference type="Proteomes" id="UP001595075"/>
    </source>
</evidence>
<feature type="region of interest" description="Disordered" evidence="1">
    <location>
        <begin position="144"/>
        <end position="204"/>
    </location>
</feature>
<comment type="caution">
    <text evidence="2">The sequence shown here is derived from an EMBL/GenBank/DDBJ whole genome shotgun (WGS) entry which is preliminary data.</text>
</comment>
<accession>A0ABR4CAR5</accession>
<evidence type="ECO:0000313" key="2">
    <source>
        <dbReference type="EMBL" id="KAL2067044.1"/>
    </source>
</evidence>
<proteinExistence type="predicted"/>
<organism evidence="2 3">
    <name type="scientific">Oculimacula yallundae</name>
    <dbReference type="NCBI Taxonomy" id="86028"/>
    <lineage>
        <taxon>Eukaryota</taxon>
        <taxon>Fungi</taxon>
        <taxon>Dikarya</taxon>
        <taxon>Ascomycota</taxon>
        <taxon>Pezizomycotina</taxon>
        <taxon>Leotiomycetes</taxon>
        <taxon>Helotiales</taxon>
        <taxon>Ploettnerulaceae</taxon>
        <taxon>Oculimacula</taxon>
    </lineage>
</organism>
<evidence type="ECO:0000256" key="1">
    <source>
        <dbReference type="SAM" id="MobiDB-lite"/>
    </source>
</evidence>
<name>A0ABR4CAR5_9HELO</name>
<feature type="compositionally biased region" description="Polar residues" evidence="1">
    <location>
        <begin position="151"/>
        <end position="160"/>
    </location>
</feature>
<sequence length="204" mass="22989">MYEYIAFFFAAGNFSRSVVPPSIRLLQRFFPGRFEISCDDTSVPQPSIHQVYLSNKPETPFDCIVNSFTLRRVLDASHNNWLAGIVVILRNCAFVVVASSIRVIRQTTSIFPRELILRSAKFSTQSDLDTHSIPYIYLPLQKARRHPRASKPNSRFSLAATSTTSTTSPPRRSVQWGNRAERSSKPLRTYKSGGDSKSPSSTEN</sequence>
<feature type="compositionally biased region" description="Polar residues" evidence="1">
    <location>
        <begin position="195"/>
        <end position="204"/>
    </location>
</feature>
<protein>
    <submittedName>
        <fullName evidence="2">Uncharacterized protein</fullName>
    </submittedName>
</protein>
<dbReference type="Proteomes" id="UP001595075">
    <property type="component" value="Unassembled WGS sequence"/>
</dbReference>
<feature type="compositionally biased region" description="Low complexity" evidence="1">
    <location>
        <begin position="161"/>
        <end position="173"/>
    </location>
</feature>
<dbReference type="EMBL" id="JAZHXI010000010">
    <property type="protein sequence ID" value="KAL2067044.1"/>
    <property type="molecule type" value="Genomic_DNA"/>
</dbReference>
<keyword evidence="3" id="KW-1185">Reference proteome</keyword>